<dbReference type="Proteomes" id="UP000593564">
    <property type="component" value="Unassembled WGS sequence"/>
</dbReference>
<dbReference type="Gene3D" id="3.10.450.40">
    <property type="match status" value="1"/>
</dbReference>
<gene>
    <name evidence="2" type="ORF">HYC85_020695</name>
</gene>
<dbReference type="GO" id="GO:0048038">
    <property type="term" value="F:quinone binding"/>
    <property type="evidence" value="ECO:0007669"/>
    <property type="project" value="InterPro"/>
</dbReference>
<dbReference type="Pfam" id="PF02728">
    <property type="entry name" value="Cu_amine_oxidN3"/>
    <property type="match status" value="1"/>
</dbReference>
<dbReference type="InterPro" id="IPR015802">
    <property type="entry name" value="Cu_amine_oxidase_N3"/>
</dbReference>
<dbReference type="SUPFAM" id="SSF54416">
    <property type="entry name" value="Amine oxidase N-terminal region"/>
    <property type="match status" value="1"/>
</dbReference>
<proteinExistence type="predicted"/>
<dbReference type="GO" id="GO:0008131">
    <property type="term" value="F:primary methylamine oxidase activity"/>
    <property type="evidence" value="ECO:0007669"/>
    <property type="project" value="InterPro"/>
</dbReference>
<name>A0A7J7GQI3_CAMSI</name>
<reference evidence="2 3" key="2">
    <citation type="submission" date="2020-07" db="EMBL/GenBank/DDBJ databases">
        <title>Genome assembly of wild tea tree DASZ reveals pedigree and selection history of tea varieties.</title>
        <authorList>
            <person name="Zhang W."/>
        </authorList>
    </citation>
    <scope>NUCLEOTIDE SEQUENCE [LARGE SCALE GENOMIC DNA]</scope>
    <source>
        <strain evidence="3">cv. G240</strain>
        <tissue evidence="2">Leaf</tissue>
    </source>
</reference>
<dbReference type="AlphaFoldDB" id="A0A7J7GQI3"/>
<reference evidence="3" key="1">
    <citation type="journal article" date="2020" name="Nat. Commun.">
        <title>Genome assembly of wild tea tree DASZ reveals pedigree and selection history of tea varieties.</title>
        <authorList>
            <person name="Zhang W."/>
            <person name="Zhang Y."/>
            <person name="Qiu H."/>
            <person name="Guo Y."/>
            <person name="Wan H."/>
            <person name="Zhang X."/>
            <person name="Scossa F."/>
            <person name="Alseekh S."/>
            <person name="Zhang Q."/>
            <person name="Wang P."/>
            <person name="Xu L."/>
            <person name="Schmidt M.H."/>
            <person name="Jia X."/>
            <person name="Li D."/>
            <person name="Zhu A."/>
            <person name="Guo F."/>
            <person name="Chen W."/>
            <person name="Ni D."/>
            <person name="Usadel B."/>
            <person name="Fernie A.R."/>
            <person name="Wen W."/>
        </authorList>
    </citation>
    <scope>NUCLEOTIDE SEQUENCE [LARGE SCALE GENOMIC DNA]</scope>
    <source>
        <strain evidence="3">cv. G240</strain>
    </source>
</reference>
<dbReference type="EMBL" id="JACBKZ010000009">
    <property type="protein sequence ID" value="KAF5943053.1"/>
    <property type="molecule type" value="Genomic_DNA"/>
</dbReference>
<dbReference type="GO" id="GO:0009308">
    <property type="term" value="P:amine metabolic process"/>
    <property type="evidence" value="ECO:0007669"/>
    <property type="project" value="InterPro"/>
</dbReference>
<evidence type="ECO:0000259" key="1">
    <source>
        <dbReference type="Pfam" id="PF02728"/>
    </source>
</evidence>
<comment type="caution">
    <text evidence="2">The sequence shown here is derived from an EMBL/GenBank/DDBJ whole genome shotgun (WGS) entry which is preliminary data.</text>
</comment>
<evidence type="ECO:0000313" key="2">
    <source>
        <dbReference type="EMBL" id="KAF5943053.1"/>
    </source>
</evidence>
<dbReference type="GO" id="GO:0005507">
    <property type="term" value="F:copper ion binding"/>
    <property type="evidence" value="ECO:0007669"/>
    <property type="project" value="InterPro"/>
</dbReference>
<dbReference type="InterPro" id="IPR016182">
    <property type="entry name" value="Cu_amine_oxidase_N-reg"/>
</dbReference>
<organism evidence="2 3">
    <name type="scientific">Camellia sinensis</name>
    <name type="common">Tea plant</name>
    <name type="synonym">Thea sinensis</name>
    <dbReference type="NCBI Taxonomy" id="4442"/>
    <lineage>
        <taxon>Eukaryota</taxon>
        <taxon>Viridiplantae</taxon>
        <taxon>Streptophyta</taxon>
        <taxon>Embryophyta</taxon>
        <taxon>Tracheophyta</taxon>
        <taxon>Spermatophyta</taxon>
        <taxon>Magnoliopsida</taxon>
        <taxon>eudicotyledons</taxon>
        <taxon>Gunneridae</taxon>
        <taxon>Pentapetalae</taxon>
        <taxon>asterids</taxon>
        <taxon>Ericales</taxon>
        <taxon>Theaceae</taxon>
        <taxon>Camellia</taxon>
    </lineage>
</organism>
<accession>A0A7J7GQI3</accession>
<protein>
    <recommendedName>
        <fullName evidence="1">Copper amine oxidase N3-terminal domain-containing protein</fullName>
    </recommendedName>
</protein>
<sequence>MKSISKEVSRLKKWFVLVSLLGGMERERVIGWLVRVMCHYLDGTVNLYMRPIERITVIVDLDLMKIEGFMIGL</sequence>
<keyword evidence="3" id="KW-1185">Reference proteome</keyword>
<feature type="domain" description="Copper amine oxidase N3-terminal" evidence="1">
    <location>
        <begin position="34"/>
        <end position="68"/>
    </location>
</feature>
<evidence type="ECO:0000313" key="3">
    <source>
        <dbReference type="Proteomes" id="UP000593564"/>
    </source>
</evidence>